<dbReference type="GO" id="GO:0030246">
    <property type="term" value="F:carbohydrate binding"/>
    <property type="evidence" value="ECO:0000318"/>
    <property type="project" value="GO_Central"/>
</dbReference>
<reference evidence="6 7" key="1">
    <citation type="journal article" date="2007" name="Nature">
        <title>Genome of the marsupial Monodelphis domestica reveals innovation in non-coding sequences.</title>
        <authorList>
            <person name="Mikkelsen T.S."/>
            <person name="Wakefield M.J."/>
            <person name="Aken B."/>
            <person name="Amemiya C.T."/>
            <person name="Chang J.L."/>
            <person name="Duke S."/>
            <person name="Garber M."/>
            <person name="Gentles A.J."/>
            <person name="Goodstadt L."/>
            <person name="Heger A."/>
            <person name="Jurka J."/>
            <person name="Kamal M."/>
            <person name="Mauceli E."/>
            <person name="Searle S.M."/>
            <person name="Sharpe T."/>
            <person name="Baker M.L."/>
            <person name="Batzer M.A."/>
            <person name="Benos P.V."/>
            <person name="Belov K."/>
            <person name="Clamp M."/>
            <person name="Cook A."/>
            <person name="Cuff J."/>
            <person name="Das R."/>
            <person name="Davidow L."/>
            <person name="Deakin J.E."/>
            <person name="Fazzari M.J."/>
            <person name="Glass J.L."/>
            <person name="Grabherr M."/>
            <person name="Greally J.M."/>
            <person name="Gu W."/>
            <person name="Hore T.A."/>
            <person name="Huttley G.A."/>
            <person name="Kleber M."/>
            <person name="Jirtle R.L."/>
            <person name="Koina E."/>
            <person name="Lee J.T."/>
            <person name="Mahony S."/>
            <person name="Marra M.A."/>
            <person name="Miller R.D."/>
            <person name="Nicholls R.D."/>
            <person name="Oda M."/>
            <person name="Papenfuss A.T."/>
            <person name="Parra Z.E."/>
            <person name="Pollock D.D."/>
            <person name="Ray D.A."/>
            <person name="Schein J.E."/>
            <person name="Speed T.P."/>
            <person name="Thompson K."/>
            <person name="VandeBerg J.L."/>
            <person name="Wade C.M."/>
            <person name="Walker J.A."/>
            <person name="Waters P.D."/>
            <person name="Webber C."/>
            <person name="Weidman J.R."/>
            <person name="Xie X."/>
            <person name="Zody M.C."/>
            <person name="Baldwin J."/>
            <person name="Abdouelleil A."/>
            <person name="Abdulkadir J."/>
            <person name="Abebe A."/>
            <person name="Abera B."/>
            <person name="Abreu J."/>
            <person name="Acer S.C."/>
            <person name="Aftuck L."/>
            <person name="Alexander A."/>
            <person name="An P."/>
            <person name="Anderson E."/>
            <person name="Anderson S."/>
            <person name="Arachi H."/>
            <person name="Azer M."/>
            <person name="Bachantsang P."/>
            <person name="Barry A."/>
            <person name="Bayul T."/>
            <person name="Berlin A."/>
            <person name="Bessette D."/>
            <person name="Bloom T."/>
            <person name="Bloom T."/>
            <person name="Boguslavskiy L."/>
            <person name="Bonnet C."/>
            <person name="Boukhgalter B."/>
            <person name="Bourzgui I."/>
            <person name="Brown A."/>
            <person name="Cahill P."/>
            <person name="Channer S."/>
            <person name="Cheshatsang Y."/>
            <person name="Chuda L."/>
            <person name="Citroen M."/>
            <person name="Collymore A."/>
            <person name="Cooke P."/>
            <person name="Costello M."/>
            <person name="D'Aco K."/>
            <person name="Daza R."/>
            <person name="De Haan G."/>
            <person name="DeGray S."/>
            <person name="DeMaso C."/>
            <person name="Dhargay N."/>
            <person name="Dooley K."/>
            <person name="Dooley E."/>
            <person name="Doricent M."/>
            <person name="Dorje P."/>
            <person name="Dorjee K."/>
            <person name="Dupes A."/>
            <person name="Elong R."/>
            <person name="Falk J."/>
            <person name="Farina A."/>
            <person name="Faro S."/>
            <person name="Ferguson D."/>
            <person name="Fisher S."/>
            <person name="Foley C.D."/>
            <person name="Franke A."/>
            <person name="Friedrich D."/>
            <person name="Gadbois L."/>
            <person name="Gearin G."/>
            <person name="Gearin C.R."/>
            <person name="Giannoukos G."/>
            <person name="Goode T."/>
            <person name="Graham J."/>
            <person name="Grandbois E."/>
            <person name="Grewal S."/>
            <person name="Gyaltsen K."/>
            <person name="Hafez N."/>
            <person name="Hagos B."/>
            <person name="Hall J."/>
            <person name="Henson C."/>
            <person name="Hollinger A."/>
            <person name="Honan T."/>
            <person name="Huard M.D."/>
            <person name="Hughes L."/>
            <person name="Hurhula B."/>
            <person name="Husby M.E."/>
            <person name="Kamat A."/>
            <person name="Kanga B."/>
            <person name="Kashin S."/>
            <person name="Khazanovich D."/>
            <person name="Kisner P."/>
            <person name="Lance K."/>
            <person name="Lara M."/>
            <person name="Lee W."/>
            <person name="Lennon N."/>
            <person name="Letendre F."/>
            <person name="LeVine R."/>
            <person name="Lipovsky A."/>
            <person name="Liu X."/>
            <person name="Liu J."/>
            <person name="Liu S."/>
            <person name="Lokyitsang T."/>
            <person name="Lokyitsang Y."/>
            <person name="Lubonja R."/>
            <person name="Lui A."/>
            <person name="MacDonald P."/>
            <person name="Magnisalis V."/>
            <person name="Maru K."/>
            <person name="Matthews C."/>
            <person name="McCusker W."/>
            <person name="McDonough S."/>
            <person name="Mehta T."/>
            <person name="Meldrim J."/>
            <person name="Meneus L."/>
            <person name="Mihai O."/>
            <person name="Mihalev A."/>
            <person name="Mihova T."/>
            <person name="Mittelman R."/>
            <person name="Mlenga V."/>
            <person name="Montmayeur A."/>
            <person name="Mulrain L."/>
            <person name="Navidi A."/>
            <person name="Naylor J."/>
            <person name="Negash T."/>
            <person name="Nguyen T."/>
            <person name="Nguyen N."/>
            <person name="Nicol R."/>
            <person name="Norbu C."/>
            <person name="Norbu N."/>
            <person name="Novod N."/>
            <person name="O'Neill B."/>
            <person name="Osman S."/>
            <person name="Markiewicz E."/>
            <person name="Oyono O.L."/>
            <person name="Patti C."/>
            <person name="Phunkhang P."/>
            <person name="Pierre F."/>
            <person name="Priest M."/>
            <person name="Raghuraman S."/>
            <person name="Rege F."/>
            <person name="Reyes R."/>
            <person name="Rise C."/>
            <person name="Rogov P."/>
            <person name="Ross K."/>
            <person name="Ryan E."/>
            <person name="Settipalli S."/>
            <person name="Shea T."/>
            <person name="Sherpa N."/>
            <person name="Shi L."/>
            <person name="Shih D."/>
            <person name="Sparrow T."/>
            <person name="Spaulding J."/>
            <person name="Stalker J."/>
            <person name="Stange-Thomann N."/>
            <person name="Stavropoulos S."/>
            <person name="Stone C."/>
            <person name="Strader C."/>
            <person name="Tesfaye S."/>
            <person name="Thomson T."/>
            <person name="Thoulutsang Y."/>
            <person name="Thoulutsang D."/>
            <person name="Topham K."/>
            <person name="Topping I."/>
            <person name="Tsamla T."/>
            <person name="Vassiliev H."/>
            <person name="Vo A."/>
            <person name="Wangchuk T."/>
            <person name="Wangdi T."/>
            <person name="Weiand M."/>
            <person name="Wilkinson J."/>
            <person name="Wilson A."/>
            <person name="Yadav S."/>
            <person name="Young G."/>
            <person name="Yu Q."/>
            <person name="Zembek L."/>
            <person name="Zhong D."/>
            <person name="Zimmer A."/>
            <person name="Zwirko Z."/>
            <person name="Jaffe D.B."/>
            <person name="Alvarez P."/>
            <person name="Brockman W."/>
            <person name="Butler J."/>
            <person name="Chin C."/>
            <person name="Gnerre S."/>
            <person name="MacCallum I."/>
            <person name="Graves J.A."/>
            <person name="Ponting C.P."/>
            <person name="Breen M."/>
            <person name="Samollow P.B."/>
            <person name="Lander E.S."/>
            <person name="Lindblad-Toh K."/>
        </authorList>
    </citation>
    <scope>NUCLEOTIDE SEQUENCE [LARGE SCALE GENOMIC DNA]</scope>
</reference>
<dbReference type="InterPro" id="IPR018378">
    <property type="entry name" value="C-type_lectin_CS"/>
</dbReference>
<dbReference type="PROSITE" id="PS50041">
    <property type="entry name" value="C_TYPE_LECTIN_2"/>
    <property type="match status" value="1"/>
</dbReference>
<feature type="transmembrane region" description="Helical" evidence="4">
    <location>
        <begin position="56"/>
        <end position="79"/>
    </location>
</feature>
<dbReference type="InParanoid" id="A0A5F8H0M3"/>
<keyword evidence="4" id="KW-0472">Membrane</keyword>
<dbReference type="PROSITE" id="PS00615">
    <property type="entry name" value="C_TYPE_LECTIN_1"/>
    <property type="match status" value="1"/>
</dbReference>
<dbReference type="OrthoDB" id="2142683at2759"/>
<dbReference type="Proteomes" id="UP000002280">
    <property type="component" value="Chromosome 1"/>
</dbReference>
<dbReference type="CDD" id="cd03590">
    <property type="entry name" value="CLECT_DC-SIGN_like"/>
    <property type="match status" value="1"/>
</dbReference>
<dbReference type="PANTHER" id="PTHR22803">
    <property type="entry name" value="MANNOSE, PHOSPHOLIPASE, LECTIN RECEPTOR RELATED"/>
    <property type="match status" value="1"/>
</dbReference>
<dbReference type="GeneTree" id="ENSGT00940000161863"/>
<reference evidence="6" key="3">
    <citation type="submission" date="2025-09" db="UniProtKB">
        <authorList>
            <consortium name="Ensembl"/>
        </authorList>
    </citation>
    <scope>IDENTIFICATION</scope>
</reference>
<evidence type="ECO:0000256" key="1">
    <source>
        <dbReference type="ARBA" id="ARBA00022734"/>
    </source>
</evidence>
<dbReference type="AlphaFoldDB" id="A0A5F8H0M3"/>
<evidence type="ECO:0000313" key="7">
    <source>
        <dbReference type="Proteomes" id="UP000002280"/>
    </source>
</evidence>
<gene>
    <name evidence="6" type="primary">LOC103098957</name>
</gene>
<dbReference type="RefSeq" id="XP_007477920.3">
    <property type="nucleotide sequence ID" value="XM_007477858.3"/>
</dbReference>
<accession>A0A5F8H0M3</accession>
<keyword evidence="7" id="KW-1185">Reference proteome</keyword>
<dbReference type="GO" id="GO:0038187">
    <property type="term" value="F:pattern recognition receptor activity"/>
    <property type="evidence" value="ECO:0000318"/>
    <property type="project" value="GO_Central"/>
</dbReference>
<evidence type="ECO:0000256" key="4">
    <source>
        <dbReference type="SAM" id="Phobius"/>
    </source>
</evidence>
<dbReference type="InterPro" id="IPR033989">
    <property type="entry name" value="CD209-like_CTLD"/>
</dbReference>
<dbReference type="KEGG" id="mdo:103098957"/>
<dbReference type="OMA" id="AMYICKW"/>
<dbReference type="InterPro" id="IPR016186">
    <property type="entry name" value="C-type_lectin-like/link_sf"/>
</dbReference>
<keyword evidence="1" id="KW-0430">Lectin</keyword>
<evidence type="ECO:0000256" key="2">
    <source>
        <dbReference type="ARBA" id="ARBA00023157"/>
    </source>
</evidence>
<dbReference type="Pfam" id="PF00059">
    <property type="entry name" value="Lectin_C"/>
    <property type="match status" value="1"/>
</dbReference>
<dbReference type="SUPFAM" id="SSF56436">
    <property type="entry name" value="C-type lectin-like"/>
    <property type="match status" value="1"/>
</dbReference>
<keyword evidence="3" id="KW-0175">Coiled coil</keyword>
<dbReference type="Gene3D" id="3.10.100.10">
    <property type="entry name" value="Mannose-Binding Protein A, subunit A"/>
    <property type="match status" value="1"/>
</dbReference>
<keyword evidence="4" id="KW-1133">Transmembrane helix</keyword>
<dbReference type="InterPro" id="IPR016187">
    <property type="entry name" value="CTDL_fold"/>
</dbReference>
<dbReference type="SMART" id="SM00034">
    <property type="entry name" value="CLECT"/>
    <property type="match status" value="1"/>
</dbReference>
<evidence type="ECO:0000313" key="6">
    <source>
        <dbReference type="Ensembl" id="ENSMODP00000053413.1"/>
    </source>
</evidence>
<dbReference type="InterPro" id="IPR050111">
    <property type="entry name" value="C-type_lectin/snaclec_domain"/>
</dbReference>
<feature type="domain" description="C-type lectin" evidence="5">
    <location>
        <begin position="117"/>
        <end position="234"/>
    </location>
</feature>
<sequence>MQRALFSQLGPRAEKGSPLAGLLLRRSRMDRGRVSENVLEKNKTLEAEKIYRILRVIHIVLVLLALILAAVLTVMVLLLPDLQEQNGQLKEMQASNEALREKNRILIKKVPESWIVHNGSLYYFSCVAKSWEDAERSCVSLGSHLTSVTSVSEQEFIYKKANGAGYWMGLNKLKSSDWRWTDGTPYNEKHTNNFWAPNEPNNLGDNERCVQFLKNSIRSWNDNSCFYPAMYICKWDCKASALCP</sequence>
<keyword evidence="4" id="KW-0812">Transmembrane</keyword>
<name>A0A5F8H0M3_MONDO</name>
<dbReference type="Bgee" id="ENSMODG00000039094">
    <property type="expression patterns" value="Expressed in lung and 20 other cell types or tissues"/>
</dbReference>
<reference evidence="6" key="2">
    <citation type="submission" date="2025-08" db="UniProtKB">
        <authorList>
            <consortium name="Ensembl"/>
        </authorList>
    </citation>
    <scope>IDENTIFICATION</scope>
</reference>
<dbReference type="Ensembl" id="ENSMODT00000064734.1">
    <property type="protein sequence ID" value="ENSMODP00000053413.1"/>
    <property type="gene ID" value="ENSMODG00000039094.1"/>
</dbReference>
<protein>
    <recommendedName>
        <fullName evidence="5">C-type lectin domain-containing protein</fullName>
    </recommendedName>
</protein>
<keyword evidence="2" id="KW-1015">Disulfide bond</keyword>
<dbReference type="GO" id="GO:0009897">
    <property type="term" value="C:external side of plasma membrane"/>
    <property type="evidence" value="ECO:0000318"/>
    <property type="project" value="GO_Central"/>
</dbReference>
<feature type="coiled-coil region" evidence="3">
    <location>
        <begin position="82"/>
        <end position="109"/>
    </location>
</feature>
<dbReference type="InterPro" id="IPR001304">
    <property type="entry name" value="C-type_lectin-like"/>
</dbReference>
<organism evidence="6 7">
    <name type="scientific">Monodelphis domestica</name>
    <name type="common">Gray short-tailed opossum</name>
    <dbReference type="NCBI Taxonomy" id="13616"/>
    <lineage>
        <taxon>Eukaryota</taxon>
        <taxon>Metazoa</taxon>
        <taxon>Chordata</taxon>
        <taxon>Craniata</taxon>
        <taxon>Vertebrata</taxon>
        <taxon>Euteleostomi</taxon>
        <taxon>Mammalia</taxon>
        <taxon>Metatheria</taxon>
        <taxon>Didelphimorphia</taxon>
        <taxon>Didelphidae</taxon>
        <taxon>Monodelphis</taxon>
    </lineage>
</organism>
<evidence type="ECO:0000259" key="5">
    <source>
        <dbReference type="PROSITE" id="PS50041"/>
    </source>
</evidence>
<dbReference type="GO" id="GO:0006955">
    <property type="term" value="P:immune response"/>
    <property type="evidence" value="ECO:0000318"/>
    <property type="project" value="GO_Central"/>
</dbReference>
<proteinExistence type="predicted"/>
<dbReference type="GeneID" id="103098957"/>
<evidence type="ECO:0000256" key="3">
    <source>
        <dbReference type="SAM" id="Coils"/>
    </source>
</evidence>